<sequence>MCYFFLGALTFFSETKLYAFIVRRIDRKLMKVSDEETDDKLCSSSEIRKDVEEISIRVESSVEVNSSGSESDNSKEMPPRRKRKAVTREETKLKKQKDECLTSIKSQSLSDELGKPFSVKRCRTWFEHYAGQDEPDTIGPEGVEKLCKDLGVDPEDTVMLVLAWKLQAETMGFFTFHEWSKGMLSIDCDSTAKLKARLNSLKSLTSDSTTFKKIYRYAFDFCRNQDQRTLDKETAVTMIHLLLHGSWPLLDDFLEFLQNSKYKVLNKDQWYNVLEFSRTISPDLSNYDEDGAWPVLMDEFVEWYQLKHPPQSSSA</sequence>
<dbReference type="Gene3D" id="1.10.238.10">
    <property type="entry name" value="EF-hand"/>
    <property type="match status" value="1"/>
</dbReference>
<comment type="caution">
    <text evidence="4">The sequence shown here is derived from an EMBL/GenBank/DDBJ whole genome shotgun (WGS) entry which is preliminary data.</text>
</comment>
<protein>
    <recommendedName>
        <fullName evidence="1">Defective in cullin neddylation protein</fullName>
    </recommendedName>
</protein>
<feature type="domain" description="DCUN1" evidence="3">
    <location>
        <begin position="117"/>
        <end position="305"/>
    </location>
</feature>
<evidence type="ECO:0000313" key="4">
    <source>
        <dbReference type="EMBL" id="CAH3183770.1"/>
    </source>
</evidence>
<dbReference type="Pfam" id="PF03556">
    <property type="entry name" value="Cullin_binding"/>
    <property type="match status" value="1"/>
</dbReference>
<evidence type="ECO:0000313" key="5">
    <source>
        <dbReference type="Proteomes" id="UP001159427"/>
    </source>
</evidence>
<feature type="region of interest" description="Disordered" evidence="2">
    <location>
        <begin position="60"/>
        <end position="89"/>
    </location>
</feature>
<dbReference type="Proteomes" id="UP001159427">
    <property type="component" value="Unassembled WGS sequence"/>
</dbReference>
<dbReference type="Gene3D" id="1.10.238.200">
    <property type="entry name" value="Cullin, PONY binding domain"/>
    <property type="match status" value="1"/>
</dbReference>
<dbReference type="InterPro" id="IPR042460">
    <property type="entry name" value="DCN1-like_PONY"/>
</dbReference>
<reference evidence="4 5" key="1">
    <citation type="submission" date="2022-05" db="EMBL/GenBank/DDBJ databases">
        <authorList>
            <consortium name="Genoscope - CEA"/>
            <person name="William W."/>
        </authorList>
    </citation>
    <scope>NUCLEOTIDE SEQUENCE [LARGE SCALE GENOMIC DNA]</scope>
</reference>
<evidence type="ECO:0000256" key="1">
    <source>
        <dbReference type="RuleBase" id="RU410713"/>
    </source>
</evidence>
<keyword evidence="5" id="KW-1185">Reference proteome</keyword>
<dbReference type="PROSITE" id="PS51229">
    <property type="entry name" value="DCUN1"/>
    <property type="match status" value="1"/>
</dbReference>
<gene>
    <name evidence="4" type="ORF">PEVE_00015072</name>
</gene>
<accession>A0ABN8RZG3</accession>
<comment type="function">
    <text evidence="1">Neddylation of cullins play an essential role in the regulation of SCF-type complexes activity.</text>
</comment>
<feature type="compositionally biased region" description="Low complexity" evidence="2">
    <location>
        <begin position="60"/>
        <end position="71"/>
    </location>
</feature>
<evidence type="ECO:0000256" key="2">
    <source>
        <dbReference type="SAM" id="MobiDB-lite"/>
    </source>
</evidence>
<dbReference type="PANTHER" id="PTHR12281">
    <property type="entry name" value="RP42 RELATED"/>
    <property type="match status" value="1"/>
</dbReference>
<evidence type="ECO:0000259" key="3">
    <source>
        <dbReference type="PROSITE" id="PS51229"/>
    </source>
</evidence>
<proteinExistence type="predicted"/>
<dbReference type="InterPro" id="IPR005176">
    <property type="entry name" value="PONY_dom"/>
</dbReference>
<dbReference type="EMBL" id="CALNXI010002150">
    <property type="protein sequence ID" value="CAH3183770.1"/>
    <property type="molecule type" value="Genomic_DNA"/>
</dbReference>
<name>A0ABN8RZG3_9CNID</name>
<dbReference type="PANTHER" id="PTHR12281:SF12">
    <property type="entry name" value="DEFECTIVE IN CULLIN NEDDYLATION PROTEIN"/>
    <property type="match status" value="1"/>
</dbReference>
<dbReference type="InterPro" id="IPR014764">
    <property type="entry name" value="DCN-prot"/>
</dbReference>
<organism evidence="4 5">
    <name type="scientific">Porites evermanni</name>
    <dbReference type="NCBI Taxonomy" id="104178"/>
    <lineage>
        <taxon>Eukaryota</taxon>
        <taxon>Metazoa</taxon>
        <taxon>Cnidaria</taxon>
        <taxon>Anthozoa</taxon>
        <taxon>Hexacorallia</taxon>
        <taxon>Scleractinia</taxon>
        <taxon>Fungiina</taxon>
        <taxon>Poritidae</taxon>
        <taxon>Porites</taxon>
    </lineage>
</organism>